<dbReference type="InterPro" id="IPR051331">
    <property type="entry name" value="Chorismate_mutase-related"/>
</dbReference>
<dbReference type="Gene3D" id="1.20.59.10">
    <property type="entry name" value="Chorismate mutase"/>
    <property type="match status" value="1"/>
</dbReference>
<dbReference type="InterPro" id="IPR002701">
    <property type="entry name" value="CM_II_prokaryot"/>
</dbReference>
<dbReference type="RefSeq" id="WP_142835448.1">
    <property type="nucleotide sequence ID" value="NZ_VFSV01000028.1"/>
</dbReference>
<dbReference type="AlphaFoldDB" id="A0A547PR48"/>
<proteinExistence type="predicted"/>
<dbReference type="SUPFAM" id="SSF48600">
    <property type="entry name" value="Chorismate mutase II"/>
    <property type="match status" value="1"/>
</dbReference>
<dbReference type="PANTHER" id="PTHR38041">
    <property type="entry name" value="CHORISMATE MUTASE"/>
    <property type="match status" value="1"/>
</dbReference>
<comment type="caution">
    <text evidence="4">The sequence shown here is derived from an EMBL/GenBank/DDBJ whole genome shotgun (WGS) entry which is preliminary data.</text>
</comment>
<name>A0A547PR48_9RHOB</name>
<dbReference type="EMBL" id="VFSV01000028">
    <property type="protein sequence ID" value="TRD16616.1"/>
    <property type="molecule type" value="Genomic_DNA"/>
</dbReference>
<reference evidence="4 5" key="1">
    <citation type="submission" date="2019-06" db="EMBL/GenBank/DDBJ databases">
        <title>Paenimaribius caenipelagi gen. nov., sp. nov., isolated from a tidal flat.</title>
        <authorList>
            <person name="Yoon J.-H."/>
        </authorList>
    </citation>
    <scope>NUCLEOTIDE SEQUENCE [LARGE SCALE GENOMIC DNA]</scope>
    <source>
        <strain evidence="4 5">JBTF-M29</strain>
    </source>
</reference>
<dbReference type="Pfam" id="PF01817">
    <property type="entry name" value="CM_2"/>
    <property type="match status" value="1"/>
</dbReference>
<dbReference type="OrthoDB" id="3267837at2"/>
<dbReference type="EC" id="5.4.99.5" evidence="1"/>
<evidence type="ECO:0000256" key="1">
    <source>
        <dbReference type="ARBA" id="ARBA00012404"/>
    </source>
</evidence>
<dbReference type="SMART" id="SM00830">
    <property type="entry name" value="CM_2"/>
    <property type="match status" value="1"/>
</dbReference>
<keyword evidence="2" id="KW-0413">Isomerase</keyword>
<dbReference type="InterPro" id="IPR036979">
    <property type="entry name" value="CM_dom_sf"/>
</dbReference>
<gene>
    <name evidence="4" type="ORF">FEV53_14010</name>
</gene>
<accession>A0A547PR48</accession>
<dbReference type="PANTHER" id="PTHR38041:SF1">
    <property type="entry name" value="CHORISMATE MUTASE"/>
    <property type="match status" value="1"/>
</dbReference>
<evidence type="ECO:0000313" key="4">
    <source>
        <dbReference type="EMBL" id="TRD16616.1"/>
    </source>
</evidence>
<sequence length="96" mass="10939">MTDHTARLAEFRDRIDSLDGILLHTLGERFRITNQVGHLKAEAGLPAFDPDREAAQRARFHEIAREVGLPSELVEQLMAMIIDQVKLNHEKIRGEL</sequence>
<evidence type="ECO:0000256" key="2">
    <source>
        <dbReference type="ARBA" id="ARBA00023235"/>
    </source>
</evidence>
<dbReference type="GO" id="GO:0046417">
    <property type="term" value="P:chorismate metabolic process"/>
    <property type="evidence" value="ECO:0007669"/>
    <property type="project" value="InterPro"/>
</dbReference>
<feature type="domain" description="Chorismate mutase" evidence="3">
    <location>
        <begin position="2"/>
        <end position="93"/>
    </location>
</feature>
<evidence type="ECO:0000259" key="3">
    <source>
        <dbReference type="PROSITE" id="PS51168"/>
    </source>
</evidence>
<dbReference type="GO" id="GO:0009697">
    <property type="term" value="P:salicylic acid biosynthetic process"/>
    <property type="evidence" value="ECO:0007669"/>
    <property type="project" value="TreeGrafter"/>
</dbReference>
<protein>
    <recommendedName>
        <fullName evidence="1">chorismate mutase</fullName>
        <ecNumber evidence="1">5.4.99.5</ecNumber>
    </recommendedName>
</protein>
<dbReference type="InterPro" id="IPR036263">
    <property type="entry name" value="Chorismate_II_sf"/>
</dbReference>
<keyword evidence="5" id="KW-1185">Reference proteome</keyword>
<dbReference type="Proteomes" id="UP000318590">
    <property type="component" value="Unassembled WGS sequence"/>
</dbReference>
<dbReference type="GO" id="GO:0004106">
    <property type="term" value="F:chorismate mutase activity"/>
    <property type="evidence" value="ECO:0007669"/>
    <property type="project" value="UniProtKB-EC"/>
</dbReference>
<evidence type="ECO:0000313" key="5">
    <source>
        <dbReference type="Proteomes" id="UP000318590"/>
    </source>
</evidence>
<organism evidence="4 5">
    <name type="scientific">Palleronia caenipelagi</name>
    <dbReference type="NCBI Taxonomy" id="2489174"/>
    <lineage>
        <taxon>Bacteria</taxon>
        <taxon>Pseudomonadati</taxon>
        <taxon>Pseudomonadota</taxon>
        <taxon>Alphaproteobacteria</taxon>
        <taxon>Rhodobacterales</taxon>
        <taxon>Roseobacteraceae</taxon>
        <taxon>Palleronia</taxon>
    </lineage>
</organism>
<dbReference type="PROSITE" id="PS51168">
    <property type="entry name" value="CHORISMATE_MUT_2"/>
    <property type="match status" value="1"/>
</dbReference>